<reference evidence="2 3" key="1">
    <citation type="submission" date="2017-04" db="EMBL/GenBank/DDBJ databases">
        <title>Draft genome sequence of Tuber borchii Vittad., a whitish edible truffle.</title>
        <authorList>
            <consortium name="DOE Joint Genome Institute"/>
            <person name="Murat C."/>
            <person name="Kuo A."/>
            <person name="Barry K.W."/>
            <person name="Clum A."/>
            <person name="Dockter R.B."/>
            <person name="Fauchery L."/>
            <person name="Iotti M."/>
            <person name="Kohler A."/>
            <person name="Labutti K."/>
            <person name="Lindquist E.A."/>
            <person name="Lipzen A."/>
            <person name="Ohm R.A."/>
            <person name="Wang M."/>
            <person name="Grigoriev I.V."/>
            <person name="Zambonelli A."/>
            <person name="Martin F.M."/>
        </authorList>
    </citation>
    <scope>NUCLEOTIDE SEQUENCE [LARGE SCALE GENOMIC DNA]</scope>
    <source>
        <strain evidence="2 3">Tbo3840</strain>
    </source>
</reference>
<accession>A0A2T6ZGS5</accession>
<keyword evidence="1" id="KW-0812">Transmembrane</keyword>
<feature type="transmembrane region" description="Helical" evidence="1">
    <location>
        <begin position="20"/>
        <end position="40"/>
    </location>
</feature>
<keyword evidence="3" id="KW-1185">Reference proteome</keyword>
<dbReference type="Proteomes" id="UP000244722">
    <property type="component" value="Unassembled WGS sequence"/>
</dbReference>
<gene>
    <name evidence="2" type="ORF">B9Z19DRAFT_1092162</name>
</gene>
<keyword evidence="1" id="KW-1133">Transmembrane helix</keyword>
<evidence type="ECO:0000256" key="1">
    <source>
        <dbReference type="SAM" id="Phobius"/>
    </source>
</evidence>
<protein>
    <submittedName>
        <fullName evidence="2">Uncharacterized protein</fullName>
    </submittedName>
</protein>
<organism evidence="2 3">
    <name type="scientific">Tuber borchii</name>
    <name type="common">White truffle</name>
    <dbReference type="NCBI Taxonomy" id="42251"/>
    <lineage>
        <taxon>Eukaryota</taxon>
        <taxon>Fungi</taxon>
        <taxon>Dikarya</taxon>
        <taxon>Ascomycota</taxon>
        <taxon>Pezizomycotina</taxon>
        <taxon>Pezizomycetes</taxon>
        <taxon>Pezizales</taxon>
        <taxon>Tuberaceae</taxon>
        <taxon>Tuber</taxon>
    </lineage>
</organism>
<dbReference type="AlphaFoldDB" id="A0A2T6ZGS5"/>
<comment type="caution">
    <text evidence="2">The sequence shown here is derived from an EMBL/GenBank/DDBJ whole genome shotgun (WGS) entry which is preliminary data.</text>
</comment>
<dbReference type="EMBL" id="NESQ01000279">
    <property type="protein sequence ID" value="PUU74698.1"/>
    <property type="molecule type" value="Genomic_DNA"/>
</dbReference>
<name>A0A2T6ZGS5_TUBBO</name>
<keyword evidence="1" id="KW-0472">Membrane</keyword>
<proteinExistence type="predicted"/>
<evidence type="ECO:0000313" key="3">
    <source>
        <dbReference type="Proteomes" id="UP000244722"/>
    </source>
</evidence>
<sequence>MPSDFTLGIGFLRPQHYTPFVITHVVLFLSIIVPVARVPGIPLPPQAPEKAGDAQCLR</sequence>
<evidence type="ECO:0000313" key="2">
    <source>
        <dbReference type="EMBL" id="PUU74698.1"/>
    </source>
</evidence>